<feature type="chain" id="PRO_5041737706" evidence="2">
    <location>
        <begin position="21"/>
        <end position="210"/>
    </location>
</feature>
<feature type="signal peptide" evidence="2">
    <location>
        <begin position="1"/>
        <end position="20"/>
    </location>
</feature>
<sequence length="210" mass="22242">MSCVGKILLSVAILAVCLQAAPIAKPPASDKFMPASCPAAKTGKYLVVLEYPVEQPGSSEQKAAPSFVFKKYMDSHLTKEDDQVKEEQPTKADILNQVSLSPDGPTSAVPTDTDDNEDKQAVVKSYSMLIDELMYHVDMNDPALLDVLGMSGVAFVEEEMTVIGANCGGGFGGDFGGDGFGGDKGEGEEEEGESGSEDDESQQPMMMMLG</sequence>
<protein>
    <submittedName>
        <fullName evidence="3">Uncharacterized protein 15</fullName>
    </submittedName>
</protein>
<feature type="compositionally biased region" description="Basic and acidic residues" evidence="1">
    <location>
        <begin position="79"/>
        <end position="90"/>
    </location>
</feature>
<evidence type="ECO:0000256" key="2">
    <source>
        <dbReference type="SAM" id="SignalP"/>
    </source>
</evidence>
<dbReference type="EMBL" id="OR460154">
    <property type="protein sequence ID" value="WNS50077.1"/>
    <property type="molecule type" value="mRNA"/>
</dbReference>
<feature type="region of interest" description="Disordered" evidence="1">
    <location>
        <begin position="79"/>
        <end position="119"/>
    </location>
</feature>
<feature type="region of interest" description="Disordered" evidence="1">
    <location>
        <begin position="174"/>
        <end position="210"/>
    </location>
</feature>
<evidence type="ECO:0000313" key="3">
    <source>
        <dbReference type="EMBL" id="WNS50077.1"/>
    </source>
</evidence>
<proteinExistence type="evidence at transcript level"/>
<feature type="compositionally biased region" description="Acidic residues" evidence="1">
    <location>
        <begin position="186"/>
        <end position="201"/>
    </location>
</feature>
<reference evidence="3" key="1">
    <citation type="submission" date="2023-08" db="EMBL/GenBank/DDBJ databases">
        <authorList>
            <person name="Adameyko K."/>
            <person name="Kravchuk O."/>
            <person name="Lyupina Y."/>
        </authorList>
    </citation>
    <scope>NUCLEOTIDE SEQUENCE</scope>
</reference>
<dbReference type="AlphaFoldDB" id="A0AA96MKG8"/>
<evidence type="ECO:0000256" key="1">
    <source>
        <dbReference type="SAM" id="MobiDB-lite"/>
    </source>
</evidence>
<accession>A0AA96MKG8</accession>
<keyword evidence="2" id="KW-0732">Signal</keyword>
<name>A0AA96MKG8_HALDU</name>
<organism evidence="3">
    <name type="scientific">Halisarca dujardinii</name>
    <name type="common">Dujardin's slime sponge</name>
    <dbReference type="NCBI Taxonomy" id="2583056"/>
    <lineage>
        <taxon>Eukaryota</taxon>
        <taxon>Metazoa</taxon>
        <taxon>Porifera</taxon>
        <taxon>Demospongiae</taxon>
        <taxon>Verongimorpha</taxon>
        <taxon>Chondrillida</taxon>
        <taxon>Halisarcidae</taxon>
        <taxon>Halisarca</taxon>
    </lineage>
</organism>